<dbReference type="Pfam" id="PF06429">
    <property type="entry name" value="Flg_bbr_C"/>
    <property type="match status" value="1"/>
</dbReference>
<evidence type="ECO:0000313" key="10">
    <source>
        <dbReference type="Proteomes" id="UP000007383"/>
    </source>
</evidence>
<reference evidence="10" key="1">
    <citation type="journal article" date="2013" name="Stand. Genomic Sci.">
        <title>Complete genome sequence of the halophilic bacterium Spirochaeta africana type strain (Z-7692(T)) from the alkaline Lake Magadi in the East African Rift.</title>
        <authorList>
            <person name="Liolos K."/>
            <person name="Abt B."/>
            <person name="Scheuner C."/>
            <person name="Teshima H."/>
            <person name="Held B."/>
            <person name="Lapidus A."/>
            <person name="Nolan M."/>
            <person name="Lucas S."/>
            <person name="Deshpande S."/>
            <person name="Cheng J.F."/>
            <person name="Tapia R."/>
            <person name="Goodwin L.A."/>
            <person name="Pitluck S."/>
            <person name="Pagani I."/>
            <person name="Ivanova N."/>
            <person name="Mavromatis K."/>
            <person name="Mikhailova N."/>
            <person name="Huntemann M."/>
            <person name="Pati A."/>
            <person name="Chen A."/>
            <person name="Palaniappan K."/>
            <person name="Land M."/>
            <person name="Rohde M."/>
            <person name="Tindall B.J."/>
            <person name="Detter J.C."/>
            <person name="Goker M."/>
            <person name="Bristow J."/>
            <person name="Eisen J.A."/>
            <person name="Markowitz V."/>
            <person name="Hugenholtz P."/>
            <person name="Woyke T."/>
            <person name="Klenk H.P."/>
            <person name="Kyrpides N.C."/>
        </authorList>
    </citation>
    <scope>NUCLEOTIDE SEQUENCE</scope>
    <source>
        <strain evidence="10">ATCC 700263 / DSM 8902 / Z-7692</strain>
    </source>
</reference>
<evidence type="ECO:0000256" key="6">
    <source>
        <dbReference type="ARBA" id="ARBA00023143"/>
    </source>
</evidence>
<feature type="domain" description="Flagellar hook-associated protein FlgK helical" evidence="8">
    <location>
        <begin position="103"/>
        <end position="330"/>
    </location>
</feature>
<dbReference type="PRINTS" id="PR01005">
    <property type="entry name" value="FLGHOOKAP1"/>
</dbReference>
<dbReference type="InterPro" id="IPR002371">
    <property type="entry name" value="FlgK"/>
</dbReference>
<keyword evidence="6" id="KW-0975">Bacterial flagellum</keyword>
<sequence>MQSTFSGIELAKRSINAHQIGLQTVGHNLSNASSEGYSRQRVELQAYPALDRPGLARAERPGQIGQGVEVARVSRVRDMILERRLVSQANGEEYWDQRQKYLRMVEQVYTEPGDLSVRNLMDRFWDSWQELSIHPDQMASRQAVLQRGSALMDGIQNQYQDLHRIQVMLEDEIKGGVESVNQLTRDIAALNEEIVKVEAVGDNPNDLYDRRDLLVERLGTKVAIQTDQRNPDEFSIYVGGRHIVQGSIAKQLETRPNPDNQGFSRVVWADTDEDFDPRGGSLAAHMELRDQDVRGEIQRLDNMTINFVDLVNEIHRDGSGLNERSGVDFFVERPAINNVLGNLDTNGDGAFDSSHIFRIKGANQLEPKDQIGIQGEITLSGPDGPVAVQYNPTDRVEDVVRRINRSGAEVVARLNRNNELELKGTPAADPDNPDFVIRDVQDSGEFLVGYAGILSASGLGGAYSHAQPDAVLDLQVGVENVAVAPQANPSGWIQVNPEIAREPATIAAGFTVDGRPAAPGDGSVASEIASLRNNPVMVGQTATFDDYFADSVAEIGLKGQEAEQAWHTERQIMKDLRDLRESISGVNIDEELADMIKFQHGYNAAARYMSTVNQMLDVLINRLGV</sequence>
<dbReference type="SUPFAM" id="SSF64518">
    <property type="entry name" value="Phase 1 flagellin"/>
    <property type="match status" value="1"/>
</dbReference>
<proteinExistence type="inferred from homology"/>
<dbReference type="InterPro" id="IPR010930">
    <property type="entry name" value="Flg_bb/hook_C_dom"/>
</dbReference>
<name>H9UH95_SPIAZ</name>
<dbReference type="PANTHER" id="PTHR30033:SF1">
    <property type="entry name" value="FLAGELLAR HOOK-ASSOCIATED PROTEIN 1"/>
    <property type="match status" value="1"/>
</dbReference>
<dbReference type="GO" id="GO:0005198">
    <property type="term" value="F:structural molecule activity"/>
    <property type="evidence" value="ECO:0007669"/>
    <property type="project" value="InterPro"/>
</dbReference>
<dbReference type="OrthoDB" id="9802553at2"/>
<organism evidence="9 10">
    <name type="scientific">Spirochaeta africana (strain ATCC 700263 / DSM 8902 / Z-7692)</name>
    <dbReference type="NCBI Taxonomy" id="889378"/>
    <lineage>
        <taxon>Bacteria</taxon>
        <taxon>Pseudomonadati</taxon>
        <taxon>Spirochaetota</taxon>
        <taxon>Spirochaetia</taxon>
        <taxon>Spirochaetales</taxon>
        <taxon>Spirochaetaceae</taxon>
        <taxon>Spirochaeta</taxon>
    </lineage>
</organism>
<keyword evidence="5" id="KW-0964">Secreted</keyword>
<dbReference type="PANTHER" id="PTHR30033">
    <property type="entry name" value="FLAGELLAR HOOK-ASSOCIATED PROTEIN 1"/>
    <property type="match status" value="1"/>
</dbReference>
<dbReference type="EMBL" id="CP003282">
    <property type="protein sequence ID" value="AFG36888.1"/>
    <property type="molecule type" value="Genomic_DNA"/>
</dbReference>
<dbReference type="Pfam" id="PF22638">
    <property type="entry name" value="FlgK_D1"/>
    <property type="match status" value="1"/>
</dbReference>
<dbReference type="HOGENOM" id="CLU_012762_1_3_12"/>
<evidence type="ECO:0000313" key="9">
    <source>
        <dbReference type="EMBL" id="AFG36888.1"/>
    </source>
</evidence>
<dbReference type="AlphaFoldDB" id="H9UH95"/>
<evidence type="ECO:0000256" key="5">
    <source>
        <dbReference type="ARBA" id="ARBA00022525"/>
    </source>
</evidence>
<keyword evidence="10" id="KW-1185">Reference proteome</keyword>
<dbReference type="PATRIC" id="fig|889378.3.peg.798"/>
<dbReference type="STRING" id="889378.Spiaf_0794"/>
<evidence type="ECO:0000259" key="8">
    <source>
        <dbReference type="Pfam" id="PF22638"/>
    </source>
</evidence>
<dbReference type="RefSeq" id="WP_014454885.1">
    <property type="nucleotide sequence ID" value="NC_017098.1"/>
</dbReference>
<dbReference type="InterPro" id="IPR053927">
    <property type="entry name" value="FlgK_helical"/>
</dbReference>
<dbReference type="eggNOG" id="COG1256">
    <property type="taxonomic scope" value="Bacteria"/>
</dbReference>
<evidence type="ECO:0000256" key="3">
    <source>
        <dbReference type="ARBA" id="ARBA00009677"/>
    </source>
</evidence>
<evidence type="ECO:0000256" key="1">
    <source>
        <dbReference type="ARBA" id="ARBA00004365"/>
    </source>
</evidence>
<protein>
    <recommendedName>
        <fullName evidence="4">Flagellar hook-associated protein 1</fullName>
    </recommendedName>
</protein>
<dbReference type="GO" id="GO:0044780">
    <property type="term" value="P:bacterial-type flagellum assembly"/>
    <property type="evidence" value="ECO:0007669"/>
    <property type="project" value="InterPro"/>
</dbReference>
<keyword evidence="9" id="KW-0969">Cilium</keyword>
<comment type="subcellular location">
    <subcellularLocation>
        <location evidence="1">Bacterial flagellum</location>
    </subcellularLocation>
    <subcellularLocation>
        <location evidence="2">Secreted</location>
    </subcellularLocation>
</comment>
<keyword evidence="9" id="KW-0966">Cell projection</keyword>
<comment type="similarity">
    <text evidence="3">Belongs to the flagella basal body rod proteins family.</text>
</comment>
<dbReference type="Proteomes" id="UP000007383">
    <property type="component" value="Chromosome"/>
</dbReference>
<evidence type="ECO:0000256" key="4">
    <source>
        <dbReference type="ARBA" id="ARBA00016244"/>
    </source>
</evidence>
<evidence type="ECO:0000256" key="2">
    <source>
        <dbReference type="ARBA" id="ARBA00004613"/>
    </source>
</evidence>
<gene>
    <name evidence="9" type="ordered locus">Spiaf_0794</name>
</gene>
<accession>H9UH95</accession>
<dbReference type="GO" id="GO:0009424">
    <property type="term" value="C:bacterial-type flagellum hook"/>
    <property type="evidence" value="ECO:0007669"/>
    <property type="project" value="InterPro"/>
</dbReference>
<feature type="domain" description="Flagellar basal-body/hook protein C-terminal" evidence="7">
    <location>
        <begin position="583"/>
        <end position="621"/>
    </location>
</feature>
<evidence type="ECO:0000259" key="7">
    <source>
        <dbReference type="Pfam" id="PF06429"/>
    </source>
</evidence>
<dbReference type="GO" id="GO:0005576">
    <property type="term" value="C:extracellular region"/>
    <property type="evidence" value="ECO:0007669"/>
    <property type="project" value="UniProtKB-SubCell"/>
</dbReference>
<dbReference type="NCBIfam" id="TIGR02492">
    <property type="entry name" value="flgK_ends"/>
    <property type="match status" value="1"/>
</dbReference>
<keyword evidence="9" id="KW-0282">Flagellum</keyword>
<dbReference type="KEGG" id="sfc:Spiaf_0794"/>